<name>A0A1C3KER0_PLAOA</name>
<evidence type="ECO:0000256" key="1">
    <source>
        <dbReference type="SAM" id="Phobius"/>
    </source>
</evidence>
<dbReference type="InterPro" id="IPR008780">
    <property type="entry name" value="Plasmodium_Vir"/>
</dbReference>
<evidence type="ECO:0000313" key="3">
    <source>
        <dbReference type="Proteomes" id="UP000243200"/>
    </source>
</evidence>
<organism evidence="2 3">
    <name type="scientific">Plasmodium ovale</name>
    <name type="common">malaria parasite P. ovale</name>
    <dbReference type="NCBI Taxonomy" id="36330"/>
    <lineage>
        <taxon>Eukaryota</taxon>
        <taxon>Sar</taxon>
        <taxon>Alveolata</taxon>
        <taxon>Apicomplexa</taxon>
        <taxon>Aconoidasida</taxon>
        <taxon>Haemosporida</taxon>
        <taxon>Plasmodiidae</taxon>
        <taxon>Plasmodium</taxon>
        <taxon>Plasmodium (Plasmodium)</taxon>
    </lineage>
</organism>
<sequence length="305" mass="35871">MTNGIGKSDLPSVKYEKILKDTLHYEAIIEIIDNEEEASKTESWRTKFFNYADEYLRKYENTESMIYRNKLCRDFTYILVDIIQNIQNSVKSAEYDLIVTTIDNFKQSLKAYDYENCSMISKDAYSGVKDKKDVDDMLVDITYVKENIKEIVSSKECNVIKEYVKEKIPIVQAFYTSEIPQLKDILSYYDFDKNYAFNDIEEQIICATNSGDTSYEDIQRPYTPYISTKQRSVLAVFSVIGILLMLLLLYKLTPFGPWLHNNLVRKLKITNRIHEEIPHNLLEHNDDLLHYNSHDNKYQIVYNPI</sequence>
<dbReference type="VEuPathDB" id="PlasmoDB:POWCR01_000018700"/>
<dbReference type="Proteomes" id="UP000243200">
    <property type="component" value="Unassembled WGS sequence"/>
</dbReference>
<evidence type="ECO:0000313" key="2">
    <source>
        <dbReference type="EMBL" id="SBT72106.1"/>
    </source>
</evidence>
<keyword evidence="1" id="KW-1133">Transmembrane helix</keyword>
<proteinExistence type="predicted"/>
<keyword evidence="1" id="KW-0812">Transmembrane</keyword>
<accession>A0A1C3KER0</accession>
<reference evidence="2 3" key="1">
    <citation type="submission" date="2016-06" db="EMBL/GenBank/DDBJ databases">
        <authorList>
            <consortium name="Pathogen Informatics"/>
        </authorList>
    </citation>
    <scope>NUCLEOTIDE SEQUENCE [LARGE SCALE GENOMIC DNA]</scope>
</reference>
<gene>
    <name evidence="2" type="primary">PowCR01_000018700</name>
    <name evidence="2" type="ORF">POWCR01_000018700</name>
</gene>
<keyword evidence="1" id="KW-0472">Membrane</keyword>
<protein>
    <submittedName>
        <fullName evidence="2">Plasmodium vivax Vir protein, putative</fullName>
    </submittedName>
</protein>
<feature type="transmembrane region" description="Helical" evidence="1">
    <location>
        <begin position="232"/>
        <end position="250"/>
    </location>
</feature>
<dbReference type="EMBL" id="FLRJ01000027">
    <property type="protein sequence ID" value="SBT72106.1"/>
    <property type="molecule type" value="Genomic_DNA"/>
</dbReference>
<dbReference type="Pfam" id="PF05795">
    <property type="entry name" value="Plasmodium_Vir"/>
    <property type="match status" value="1"/>
</dbReference>
<dbReference type="AlphaFoldDB" id="A0A1C3KER0"/>